<keyword evidence="9" id="KW-1185">Reference proteome</keyword>
<dbReference type="EMBL" id="CP036259">
    <property type="protein sequence ID" value="QDR79673.1"/>
    <property type="molecule type" value="Genomic_DNA"/>
</dbReference>
<keyword evidence="2" id="KW-0067">ATP-binding</keyword>
<reference evidence="8 9" key="1">
    <citation type="submission" date="2019-02" db="EMBL/GenBank/DDBJ databases">
        <title>Closed genome of Sporomusa termitida DSM 4440.</title>
        <authorList>
            <person name="Poehlein A."/>
            <person name="Daniel R."/>
        </authorList>
    </citation>
    <scope>NUCLEOTIDE SEQUENCE [LARGE SCALE GENOMIC DNA]</scope>
    <source>
        <strain evidence="8 9">DSM 4440</strain>
    </source>
</reference>
<dbReference type="PROSITE" id="PS00688">
    <property type="entry name" value="SIGMA54_INTERACT_3"/>
    <property type="match status" value="1"/>
</dbReference>
<dbReference type="SMART" id="SM00382">
    <property type="entry name" value="AAA"/>
    <property type="match status" value="1"/>
</dbReference>
<dbReference type="GO" id="GO:0043565">
    <property type="term" value="F:sequence-specific DNA binding"/>
    <property type="evidence" value="ECO:0007669"/>
    <property type="project" value="InterPro"/>
</dbReference>
<dbReference type="Pfam" id="PF25601">
    <property type="entry name" value="AAA_lid_14"/>
    <property type="match status" value="1"/>
</dbReference>
<dbReference type="Pfam" id="PF00989">
    <property type="entry name" value="PAS"/>
    <property type="match status" value="1"/>
</dbReference>
<dbReference type="PROSITE" id="PS50112">
    <property type="entry name" value="PAS"/>
    <property type="match status" value="1"/>
</dbReference>
<evidence type="ECO:0000256" key="3">
    <source>
        <dbReference type="ARBA" id="ARBA00023015"/>
    </source>
</evidence>
<sequence length="691" mass="76536">MSCYVEPSINCISEAWQQFTSKTPNNNQVYDFSVRSEILDSWTRCRDAGVKPNDACIHLQLDSISLRVMLRENRELINIAKPFMTNLYEVVEGSGFVVVLTDRRGYIMELFGDEDALTNPMTVSFFRGASWCESQVGTNAIGTALVIKKPIQVSGSEHYCLEHHSLTCSAAPILDTQGQVLGILDVSGAATAAHLHTLGMVVAAAEAIMAQISIQKKNNELSVMNNRLTNIFNTMSDGVILVDKQGVISELNPVAKQILGSGLNRVEVRPGILVESILGARNTLIEKILKRKEPCAEMELMLETGNGLSHCLASGETVTDAQGAVTGGVIILRPIKQIQSLVNRFSGHYGTLQFSDIIGGSKALLEAVRVASLAAASMSNVLLQGESGTGKEIFAQAIHNRSNRQAGPFIAVNCGAIPRELIGSELFGYAEGAFTGAKRGGKPGKFELACGGTLFLDEIGDMPLEQQVALLRVLQERRVMRIGCDKVIPVDVRVICATNKCLMTEVEKGTFRKDLYYRLDVISITIPPLRERSDDIVALFNYFLDKQDKHCRRFVVNPEVIERIVRYDWPGNVRELQNVVERIVSLTEGQVVTLANLPQEICNCKATTTHSRERLQFPASNIVESFCRREQRRRVLDENEKQEILELLYNHGGNVSMTARDMGVSRNTLYRKMKQHAIYKELKCKVEQVSL</sequence>
<dbReference type="SUPFAM" id="SSF55785">
    <property type="entry name" value="PYP-like sensor domain (PAS domain)"/>
    <property type="match status" value="1"/>
</dbReference>
<dbReference type="Gene3D" id="1.10.10.60">
    <property type="entry name" value="Homeodomain-like"/>
    <property type="match status" value="1"/>
</dbReference>
<dbReference type="Pfam" id="PF01590">
    <property type="entry name" value="GAF"/>
    <property type="match status" value="1"/>
</dbReference>
<keyword evidence="5" id="KW-0804">Transcription</keyword>
<dbReference type="InterPro" id="IPR027417">
    <property type="entry name" value="P-loop_NTPase"/>
</dbReference>
<evidence type="ECO:0000256" key="4">
    <source>
        <dbReference type="ARBA" id="ARBA00023125"/>
    </source>
</evidence>
<evidence type="ECO:0000256" key="5">
    <source>
        <dbReference type="ARBA" id="ARBA00023163"/>
    </source>
</evidence>
<dbReference type="Pfam" id="PF00158">
    <property type="entry name" value="Sigma54_activat"/>
    <property type="match status" value="1"/>
</dbReference>
<evidence type="ECO:0000313" key="8">
    <source>
        <dbReference type="EMBL" id="QDR79673.1"/>
    </source>
</evidence>
<dbReference type="InterPro" id="IPR002197">
    <property type="entry name" value="HTH_Fis"/>
</dbReference>
<dbReference type="Gene3D" id="3.30.450.40">
    <property type="match status" value="1"/>
</dbReference>
<dbReference type="CDD" id="cd00009">
    <property type="entry name" value="AAA"/>
    <property type="match status" value="1"/>
</dbReference>
<dbReference type="FunFam" id="3.40.50.300:FF:000006">
    <property type="entry name" value="DNA-binding transcriptional regulator NtrC"/>
    <property type="match status" value="1"/>
</dbReference>
<dbReference type="KEGG" id="sted:SPTER_09630"/>
<dbReference type="Pfam" id="PF02954">
    <property type="entry name" value="HTH_8"/>
    <property type="match status" value="1"/>
</dbReference>
<dbReference type="GO" id="GO:0006355">
    <property type="term" value="P:regulation of DNA-templated transcription"/>
    <property type="evidence" value="ECO:0007669"/>
    <property type="project" value="InterPro"/>
</dbReference>
<evidence type="ECO:0000256" key="2">
    <source>
        <dbReference type="ARBA" id="ARBA00022840"/>
    </source>
</evidence>
<dbReference type="Gene3D" id="3.40.50.300">
    <property type="entry name" value="P-loop containing nucleotide triphosphate hydrolases"/>
    <property type="match status" value="1"/>
</dbReference>
<dbReference type="InterPro" id="IPR058031">
    <property type="entry name" value="AAA_lid_NorR"/>
</dbReference>
<dbReference type="SUPFAM" id="SSF46689">
    <property type="entry name" value="Homeodomain-like"/>
    <property type="match status" value="1"/>
</dbReference>
<dbReference type="InterPro" id="IPR002078">
    <property type="entry name" value="Sigma_54_int"/>
</dbReference>
<evidence type="ECO:0000256" key="1">
    <source>
        <dbReference type="ARBA" id="ARBA00022741"/>
    </source>
</evidence>
<organism evidence="8 9">
    <name type="scientific">Sporomusa termitida</name>
    <dbReference type="NCBI Taxonomy" id="2377"/>
    <lineage>
        <taxon>Bacteria</taxon>
        <taxon>Bacillati</taxon>
        <taxon>Bacillota</taxon>
        <taxon>Negativicutes</taxon>
        <taxon>Selenomonadales</taxon>
        <taxon>Sporomusaceae</taxon>
        <taxon>Sporomusa</taxon>
    </lineage>
</organism>
<dbReference type="InterPro" id="IPR000014">
    <property type="entry name" value="PAS"/>
</dbReference>
<dbReference type="GO" id="GO:0005524">
    <property type="term" value="F:ATP binding"/>
    <property type="evidence" value="ECO:0007669"/>
    <property type="project" value="UniProtKB-KW"/>
</dbReference>
<dbReference type="InterPro" id="IPR025662">
    <property type="entry name" value="Sigma_54_int_dom_ATP-bd_1"/>
</dbReference>
<dbReference type="Proteomes" id="UP000320776">
    <property type="component" value="Chromosome"/>
</dbReference>
<evidence type="ECO:0000259" key="7">
    <source>
        <dbReference type="PROSITE" id="PS50112"/>
    </source>
</evidence>
<dbReference type="RefSeq" id="WP_144349278.1">
    <property type="nucleotide sequence ID" value="NZ_CP036259.1"/>
</dbReference>
<proteinExistence type="predicted"/>
<evidence type="ECO:0000313" key="9">
    <source>
        <dbReference type="Proteomes" id="UP000320776"/>
    </source>
</evidence>
<dbReference type="InterPro" id="IPR035965">
    <property type="entry name" value="PAS-like_dom_sf"/>
</dbReference>
<dbReference type="InterPro" id="IPR025944">
    <property type="entry name" value="Sigma_54_int_dom_CS"/>
</dbReference>
<feature type="domain" description="PAS" evidence="7">
    <location>
        <begin position="224"/>
        <end position="260"/>
    </location>
</feature>
<dbReference type="Gene3D" id="1.10.8.60">
    <property type="match status" value="1"/>
</dbReference>
<keyword evidence="1" id="KW-0547">Nucleotide-binding</keyword>
<dbReference type="PRINTS" id="PR01590">
    <property type="entry name" value="HTHFIS"/>
</dbReference>
<keyword evidence="3" id="KW-0805">Transcription regulation</keyword>
<dbReference type="InterPro" id="IPR009057">
    <property type="entry name" value="Homeodomain-like_sf"/>
</dbReference>
<dbReference type="SUPFAM" id="SSF55781">
    <property type="entry name" value="GAF domain-like"/>
    <property type="match status" value="1"/>
</dbReference>
<dbReference type="OrthoDB" id="9803970at2"/>
<dbReference type="PROSITE" id="PS50045">
    <property type="entry name" value="SIGMA54_INTERACT_4"/>
    <property type="match status" value="1"/>
</dbReference>
<dbReference type="SUPFAM" id="SSF52540">
    <property type="entry name" value="P-loop containing nucleoside triphosphate hydrolases"/>
    <property type="match status" value="1"/>
</dbReference>
<dbReference type="PROSITE" id="PS00675">
    <property type="entry name" value="SIGMA54_INTERACT_1"/>
    <property type="match status" value="1"/>
</dbReference>
<dbReference type="AlphaFoldDB" id="A0A517DQN8"/>
<dbReference type="SMART" id="SM00091">
    <property type="entry name" value="PAS"/>
    <property type="match status" value="1"/>
</dbReference>
<dbReference type="Gene3D" id="3.30.450.20">
    <property type="entry name" value="PAS domain"/>
    <property type="match status" value="1"/>
</dbReference>
<dbReference type="InterPro" id="IPR003593">
    <property type="entry name" value="AAA+_ATPase"/>
</dbReference>
<dbReference type="InterPro" id="IPR013767">
    <property type="entry name" value="PAS_fold"/>
</dbReference>
<dbReference type="InterPro" id="IPR003018">
    <property type="entry name" value="GAF"/>
</dbReference>
<dbReference type="PANTHER" id="PTHR32071:SF57">
    <property type="entry name" value="C4-DICARBOXYLATE TRANSPORT TRANSCRIPTIONAL REGULATORY PROTEIN DCTD"/>
    <property type="match status" value="1"/>
</dbReference>
<protein>
    <submittedName>
        <fullName evidence="8">Acetoin dehydrogenase operon transcriptional activator AcoR</fullName>
    </submittedName>
</protein>
<evidence type="ECO:0000259" key="6">
    <source>
        <dbReference type="PROSITE" id="PS50045"/>
    </source>
</evidence>
<keyword evidence="4" id="KW-0238">DNA-binding</keyword>
<dbReference type="PANTHER" id="PTHR32071">
    <property type="entry name" value="TRANSCRIPTIONAL REGULATORY PROTEIN"/>
    <property type="match status" value="1"/>
</dbReference>
<accession>A0A517DQN8</accession>
<name>A0A517DQN8_9FIRM</name>
<gene>
    <name evidence="8" type="primary">acoR_1</name>
    <name evidence="8" type="ORF">SPTER_09630</name>
</gene>
<dbReference type="InterPro" id="IPR029016">
    <property type="entry name" value="GAF-like_dom_sf"/>
</dbReference>
<feature type="domain" description="Sigma-54 factor interaction" evidence="6">
    <location>
        <begin position="357"/>
        <end position="585"/>
    </location>
</feature>